<dbReference type="AlphaFoldDB" id="A0A1G6UMJ1"/>
<dbReference type="CDD" id="cd19481">
    <property type="entry name" value="RecA-like_protease"/>
    <property type="match status" value="1"/>
</dbReference>
<dbReference type="InterPro" id="IPR003959">
    <property type="entry name" value="ATPase_AAA_core"/>
</dbReference>
<dbReference type="FunFam" id="1.10.8.60:FF:000178">
    <property type="entry name" value="CDC48/VCP homolog, AAA superfamily"/>
    <property type="match status" value="1"/>
</dbReference>
<dbReference type="PRINTS" id="PR00830">
    <property type="entry name" value="ENDOLAPTASE"/>
</dbReference>
<evidence type="ECO:0000259" key="6">
    <source>
        <dbReference type="SMART" id="SM00382"/>
    </source>
</evidence>
<dbReference type="Gene3D" id="1.10.8.60">
    <property type="match status" value="2"/>
</dbReference>
<keyword evidence="4" id="KW-0175">Coiled coil</keyword>
<dbReference type="Pfam" id="PF00004">
    <property type="entry name" value="AAA"/>
    <property type="match status" value="2"/>
</dbReference>
<dbReference type="FunFam" id="3.40.50.300:FF:001025">
    <property type="entry name" value="ATPase family, AAA domain-containing 2B"/>
    <property type="match status" value="1"/>
</dbReference>
<keyword evidence="2 5" id="KW-0547">Nucleotide-binding</keyword>
<dbReference type="PANTHER" id="PTHR23077">
    <property type="entry name" value="AAA-FAMILY ATPASE"/>
    <property type="match status" value="1"/>
</dbReference>
<dbReference type="PROSITE" id="PS00674">
    <property type="entry name" value="AAA"/>
    <property type="match status" value="2"/>
</dbReference>
<dbReference type="GO" id="GO:0016887">
    <property type="term" value="F:ATP hydrolysis activity"/>
    <property type="evidence" value="ECO:0007669"/>
    <property type="project" value="InterPro"/>
</dbReference>
<dbReference type="Gene3D" id="3.40.50.300">
    <property type="entry name" value="P-loop containing nucleotide triphosphate hydrolases"/>
    <property type="match status" value="2"/>
</dbReference>
<organism evidence="7 8">
    <name type="scientific">Bacillus wiedmannii</name>
    <dbReference type="NCBI Taxonomy" id="1890302"/>
    <lineage>
        <taxon>Bacteria</taxon>
        <taxon>Bacillati</taxon>
        <taxon>Bacillota</taxon>
        <taxon>Bacilli</taxon>
        <taxon>Bacillales</taxon>
        <taxon>Bacillaceae</taxon>
        <taxon>Bacillus</taxon>
        <taxon>Bacillus cereus group</taxon>
    </lineage>
</organism>
<evidence type="ECO:0000256" key="3">
    <source>
        <dbReference type="ARBA" id="ARBA00022840"/>
    </source>
</evidence>
<dbReference type="EMBL" id="FMZR01000006">
    <property type="protein sequence ID" value="SDD42501.1"/>
    <property type="molecule type" value="Genomic_DNA"/>
</dbReference>
<evidence type="ECO:0000256" key="4">
    <source>
        <dbReference type="ARBA" id="ARBA00023054"/>
    </source>
</evidence>
<feature type="domain" description="AAA+ ATPase" evidence="6">
    <location>
        <begin position="292"/>
        <end position="429"/>
    </location>
</feature>
<proteinExistence type="inferred from homology"/>
<keyword evidence="1" id="KW-0677">Repeat</keyword>
<feature type="domain" description="AAA+ ATPase" evidence="6">
    <location>
        <begin position="559"/>
        <end position="693"/>
    </location>
</feature>
<dbReference type="InterPro" id="IPR041569">
    <property type="entry name" value="AAA_lid_3"/>
</dbReference>
<dbReference type="InterPro" id="IPR027417">
    <property type="entry name" value="P-loop_NTPase"/>
</dbReference>
<protein>
    <submittedName>
        <fullName evidence="7">AAA+-type ATPase, SpoVK/Ycf46/Vps4 family</fullName>
    </submittedName>
</protein>
<evidence type="ECO:0000256" key="5">
    <source>
        <dbReference type="RuleBase" id="RU003651"/>
    </source>
</evidence>
<dbReference type="CDD" id="cd19503">
    <property type="entry name" value="RecA-like_CDC48_NLV2_r1-like"/>
    <property type="match status" value="1"/>
</dbReference>
<comment type="similarity">
    <text evidence="5">Belongs to the AAA ATPase family.</text>
</comment>
<accession>A0A1G6UMJ1</accession>
<dbReference type="SUPFAM" id="SSF52540">
    <property type="entry name" value="P-loop containing nucleoside triphosphate hydrolases"/>
    <property type="match status" value="2"/>
</dbReference>
<dbReference type="FunFam" id="3.40.50.300:FF:000018">
    <property type="entry name" value="Cell division control 48"/>
    <property type="match status" value="1"/>
</dbReference>
<keyword evidence="3 5" id="KW-0067">ATP-binding</keyword>
<dbReference type="Proteomes" id="UP000183507">
    <property type="component" value="Unassembled WGS sequence"/>
</dbReference>
<evidence type="ECO:0000313" key="8">
    <source>
        <dbReference type="Proteomes" id="UP000183507"/>
    </source>
</evidence>
<evidence type="ECO:0000256" key="2">
    <source>
        <dbReference type="ARBA" id="ARBA00022741"/>
    </source>
</evidence>
<reference evidence="8" key="1">
    <citation type="submission" date="2016-10" db="EMBL/GenBank/DDBJ databases">
        <authorList>
            <person name="Varghese N."/>
        </authorList>
    </citation>
    <scope>NUCLEOTIDE SEQUENCE [LARGE SCALE GENOMIC DNA]</scope>
    <source>
        <strain evidence="8">KPR-7A</strain>
    </source>
</reference>
<dbReference type="Pfam" id="PF17862">
    <property type="entry name" value="AAA_lid_3"/>
    <property type="match status" value="1"/>
</dbReference>
<dbReference type="InterPro" id="IPR003593">
    <property type="entry name" value="AAA+_ATPase"/>
</dbReference>
<dbReference type="SMART" id="SM00382">
    <property type="entry name" value="AAA"/>
    <property type="match status" value="2"/>
</dbReference>
<evidence type="ECO:0000313" key="7">
    <source>
        <dbReference type="EMBL" id="SDD42501.1"/>
    </source>
</evidence>
<sequence length="770" mass="87823">MIKISFGKSSSQNYNLAVRRAKKYSTRYEEEIIGKSLIHKADYSFESLPKALTLWESVRGWKSTELFVNDEPAGTNELNTLKQALDCSKRRNESLLPDEYCSEGLSDYDQGKYFGCKRLDVVLRDFEWSEGYYYGDEIRNIWYRHGNLNKENKTFHVDKERIIKLLLTESKKKLITLCPFFNQDDLIRMVNELPSDIDLNENEKFILDESGVVPIVRTIGEMKWRENEKNRYSLSINLNGEDKEKKGEPTPETTNISYNDLGGLDQEIRMVRESVEIPFKYPEVFEHLGISAYKGILFYGPPGTGKTQLAKAVANETSMNFYTVNGPEILDKYFGESERKLREIFDTAKNNAPSIIFFDEIDAIASKRGDSQTEVHYNKIVTQLLTLMDGMQEREQVIVMAATNRQNSLDPALRRPGRFDFEIYVAPPDEKGREEILKIHSREMPLSEDVDLTQLAKTLHGYVGADIAALCKEAALFALRRHVKDIESEITDVASICVSMDDFKQAKNKIIPTAGREVLSYKPNVKWSDVIGLDETKKELEKKLIKPWVMKNKYIGVRKIKGLLLHGPTGVGKTYLSKALASELNMNVISLKGSDILSKYHGDSANKLKAYFEKARELAPCMMIIDEIDAITSSRETNTSGADLVNELLSQMDGYDELTDVLVVGTTNYMNNMDHAVLRAGRFDLKVEVPFPTHEGIRALLSYYLSKLEFPYDKSLLEKEFFNLKTGADVESVVNQAIYEAIWNDDLKLTHTHFINAFEPNPQSLVKKQP</sequence>
<dbReference type="InterPro" id="IPR003960">
    <property type="entry name" value="ATPase_AAA_CS"/>
</dbReference>
<gene>
    <name evidence="7" type="ORF">SAMN04487767_10649</name>
</gene>
<name>A0A1G6UMJ1_9BACI</name>
<evidence type="ECO:0000256" key="1">
    <source>
        <dbReference type="ARBA" id="ARBA00022737"/>
    </source>
</evidence>
<dbReference type="GO" id="GO:0005524">
    <property type="term" value="F:ATP binding"/>
    <property type="evidence" value="ECO:0007669"/>
    <property type="project" value="UniProtKB-KW"/>
</dbReference>
<dbReference type="RefSeq" id="WP_074651196.1">
    <property type="nucleotide sequence ID" value="NZ_FMZR01000006.1"/>
</dbReference>
<dbReference type="InterPro" id="IPR050168">
    <property type="entry name" value="AAA_ATPase_domain"/>
</dbReference>